<dbReference type="Proteomes" id="UP000299367">
    <property type="component" value="Unassembled WGS sequence"/>
</dbReference>
<evidence type="ECO:0000313" key="2">
    <source>
        <dbReference type="EMBL" id="GCL40672.1"/>
    </source>
</evidence>
<comment type="caution">
    <text evidence="2">The sequence shown here is derived from an EMBL/GenBank/DDBJ whole genome shotgun (WGS) entry which is preliminary data.</text>
</comment>
<dbReference type="AlphaFoldDB" id="A0A480A832"/>
<protein>
    <recommendedName>
        <fullName evidence="1">AB hydrolase-1 domain-containing protein</fullName>
    </recommendedName>
</protein>
<organism evidence="2 3">
    <name type="scientific">Dolichospermum planctonicum</name>
    <dbReference type="NCBI Taxonomy" id="136072"/>
    <lineage>
        <taxon>Bacteria</taxon>
        <taxon>Bacillati</taxon>
        <taxon>Cyanobacteriota</taxon>
        <taxon>Cyanophyceae</taxon>
        <taxon>Nostocales</taxon>
        <taxon>Aphanizomenonaceae</taxon>
        <taxon>Dolichospermum</taxon>
    </lineage>
</organism>
<dbReference type="PANTHER" id="PTHR47914">
    <property type="entry name" value="ALPHA/BETA-HYDROLASES SUPERFAMILY PROTEIN"/>
    <property type="match status" value="1"/>
</dbReference>
<dbReference type="EMBL" id="BJCF01000002">
    <property type="protein sequence ID" value="GCL40672.1"/>
    <property type="molecule type" value="Genomic_DNA"/>
</dbReference>
<dbReference type="PANTHER" id="PTHR47914:SF1">
    <property type="entry name" value="ALPHA_BETA-HYDROLASES SUPERFAMILY PROTEIN"/>
    <property type="match status" value="1"/>
</dbReference>
<dbReference type="InterPro" id="IPR029058">
    <property type="entry name" value="AB_hydrolase_fold"/>
</dbReference>
<sequence length="302" mass="33454">MSTNLLTNPAAAFGGKVQEYPWQWENQELRIVYETIGQGSPILLLPAFSSVSTRAEMAELARLLAPHFQVTVIDWPGFGDSSRLGLDYRPVIYQQFLADFVKSVFNTTVSVIGAGHAAGYILELAFKEPQILNKIVLIAPTWRGPLPTMGASQEIAAMVRGIIRFPIIGQFLYKLNTTPSFLRWMYTRHVFSNGDKLTPDFIAKKWQSTQKVGARFASAAFVTGNIDTFYTQSEFLSLAQSLFVPIMAIIGASSPTKSRQEMDALAALPKIESVVVPGSLGLHEEFPGEVFQFILPFLNRLS</sequence>
<accession>A0A480A832</accession>
<reference evidence="3" key="1">
    <citation type="submission" date="2019-02" db="EMBL/GenBank/DDBJ databases">
        <title>Draft genome sequence of Dolichospermum planctonicum NIES-80.</title>
        <authorList>
            <person name="Yamaguchi H."/>
            <person name="Suzuki S."/>
            <person name="Kawachi M."/>
        </authorList>
    </citation>
    <scope>NUCLEOTIDE SEQUENCE [LARGE SCALE GENOMIC DNA]</scope>
    <source>
        <strain evidence="3">NIES-80</strain>
    </source>
</reference>
<evidence type="ECO:0000313" key="3">
    <source>
        <dbReference type="Proteomes" id="UP000299367"/>
    </source>
</evidence>
<gene>
    <name evidence="2" type="ORF">NIES80_03610</name>
</gene>
<dbReference type="Pfam" id="PF12697">
    <property type="entry name" value="Abhydrolase_6"/>
    <property type="match status" value="1"/>
</dbReference>
<dbReference type="InterPro" id="IPR000073">
    <property type="entry name" value="AB_hydrolase_1"/>
</dbReference>
<dbReference type="Gene3D" id="3.40.50.1820">
    <property type="entry name" value="alpha/beta hydrolase"/>
    <property type="match status" value="1"/>
</dbReference>
<dbReference type="RefSeq" id="WP_137906491.1">
    <property type="nucleotide sequence ID" value="NZ_BJCF01000002.1"/>
</dbReference>
<feature type="domain" description="AB hydrolase-1" evidence="1">
    <location>
        <begin position="42"/>
        <end position="290"/>
    </location>
</feature>
<evidence type="ECO:0000259" key="1">
    <source>
        <dbReference type="Pfam" id="PF12697"/>
    </source>
</evidence>
<name>A0A480A832_9CYAN</name>
<proteinExistence type="predicted"/>
<dbReference type="OrthoDB" id="6181537at2"/>
<dbReference type="SUPFAM" id="SSF53474">
    <property type="entry name" value="alpha/beta-Hydrolases"/>
    <property type="match status" value="1"/>
</dbReference>